<gene>
    <name evidence="1" type="ORF">PFISCL1PPCAC_4355</name>
</gene>
<reference evidence="1" key="1">
    <citation type="submission" date="2023-10" db="EMBL/GenBank/DDBJ databases">
        <title>Genome assembly of Pristionchus species.</title>
        <authorList>
            <person name="Yoshida K."/>
            <person name="Sommer R.J."/>
        </authorList>
    </citation>
    <scope>NUCLEOTIDE SEQUENCE</scope>
    <source>
        <strain evidence="1">RS5133</strain>
    </source>
</reference>
<dbReference type="EMBL" id="BTSY01000002">
    <property type="protein sequence ID" value="GMT13058.1"/>
    <property type="molecule type" value="Genomic_DNA"/>
</dbReference>
<feature type="non-terminal residue" evidence="1">
    <location>
        <position position="1"/>
    </location>
</feature>
<sequence>EMLDIVVVLVLGAAWLLRWARKNGLFSPLLGSRLSGSVCEEIDGDLGDETVPYPGKVPGSIGILYTDSGLCSQQTSSLVAFLLHCSRAGVRKVREREINIVIHGHSNADELKASIESILADYGQDRI</sequence>
<comment type="caution">
    <text evidence="1">The sequence shown here is derived from an EMBL/GenBank/DDBJ whole genome shotgun (WGS) entry which is preliminary data.</text>
</comment>
<evidence type="ECO:0000313" key="1">
    <source>
        <dbReference type="EMBL" id="GMT13058.1"/>
    </source>
</evidence>
<protein>
    <submittedName>
        <fullName evidence="1">Uncharacterized protein</fullName>
    </submittedName>
</protein>
<accession>A0AAV5V3V1</accession>
<organism evidence="1 2">
    <name type="scientific">Pristionchus fissidentatus</name>
    <dbReference type="NCBI Taxonomy" id="1538716"/>
    <lineage>
        <taxon>Eukaryota</taxon>
        <taxon>Metazoa</taxon>
        <taxon>Ecdysozoa</taxon>
        <taxon>Nematoda</taxon>
        <taxon>Chromadorea</taxon>
        <taxon>Rhabditida</taxon>
        <taxon>Rhabditina</taxon>
        <taxon>Diplogasteromorpha</taxon>
        <taxon>Diplogasteroidea</taxon>
        <taxon>Neodiplogasteridae</taxon>
        <taxon>Pristionchus</taxon>
    </lineage>
</organism>
<dbReference type="AlphaFoldDB" id="A0AAV5V3V1"/>
<proteinExistence type="predicted"/>
<dbReference type="Proteomes" id="UP001432322">
    <property type="component" value="Unassembled WGS sequence"/>
</dbReference>
<name>A0AAV5V3V1_9BILA</name>
<evidence type="ECO:0000313" key="2">
    <source>
        <dbReference type="Proteomes" id="UP001432322"/>
    </source>
</evidence>
<feature type="non-terminal residue" evidence="1">
    <location>
        <position position="127"/>
    </location>
</feature>
<keyword evidence="2" id="KW-1185">Reference proteome</keyword>